<dbReference type="Proteomes" id="UP001283341">
    <property type="component" value="Unassembled WGS sequence"/>
</dbReference>
<evidence type="ECO:0000313" key="5">
    <source>
        <dbReference type="Proteomes" id="UP001283341"/>
    </source>
</evidence>
<comment type="caution">
    <text evidence="4">The sequence shown here is derived from an EMBL/GenBank/DDBJ whole genome shotgun (WGS) entry which is preliminary data.</text>
</comment>
<keyword evidence="5" id="KW-1185">Reference proteome</keyword>
<organism evidence="4 5">
    <name type="scientific">Apodospora peruviana</name>
    <dbReference type="NCBI Taxonomy" id="516989"/>
    <lineage>
        <taxon>Eukaryota</taxon>
        <taxon>Fungi</taxon>
        <taxon>Dikarya</taxon>
        <taxon>Ascomycota</taxon>
        <taxon>Pezizomycotina</taxon>
        <taxon>Sordariomycetes</taxon>
        <taxon>Sordariomycetidae</taxon>
        <taxon>Sordariales</taxon>
        <taxon>Lasiosphaeriaceae</taxon>
        <taxon>Apodospora</taxon>
    </lineage>
</organism>
<dbReference type="CDD" id="cd08249">
    <property type="entry name" value="enoyl_reductase_like"/>
    <property type="match status" value="1"/>
</dbReference>
<comment type="similarity">
    <text evidence="1">Belongs to the zinc-containing alcohol dehydrogenase family.</text>
</comment>
<dbReference type="InterPro" id="IPR011032">
    <property type="entry name" value="GroES-like_sf"/>
</dbReference>
<dbReference type="SUPFAM" id="SSF51735">
    <property type="entry name" value="NAD(P)-binding Rossmann-fold domains"/>
    <property type="match status" value="1"/>
</dbReference>
<evidence type="ECO:0000256" key="2">
    <source>
        <dbReference type="ARBA" id="ARBA00023002"/>
    </source>
</evidence>
<dbReference type="Gene3D" id="3.90.180.10">
    <property type="entry name" value="Medium-chain alcohol dehydrogenases, catalytic domain"/>
    <property type="match status" value="1"/>
</dbReference>
<dbReference type="Pfam" id="PF08240">
    <property type="entry name" value="ADH_N"/>
    <property type="match status" value="1"/>
</dbReference>
<dbReference type="InterPro" id="IPR020843">
    <property type="entry name" value="ER"/>
</dbReference>
<name>A0AAE0M869_9PEZI</name>
<dbReference type="InterPro" id="IPR047122">
    <property type="entry name" value="Trans-enoyl_RdTase-like"/>
</dbReference>
<reference evidence="4" key="2">
    <citation type="submission" date="2023-06" db="EMBL/GenBank/DDBJ databases">
        <authorList>
            <consortium name="Lawrence Berkeley National Laboratory"/>
            <person name="Haridas S."/>
            <person name="Hensen N."/>
            <person name="Bonometti L."/>
            <person name="Westerberg I."/>
            <person name="Brannstrom I.O."/>
            <person name="Guillou S."/>
            <person name="Cros-Aarteil S."/>
            <person name="Calhoun S."/>
            <person name="Kuo A."/>
            <person name="Mondo S."/>
            <person name="Pangilinan J."/>
            <person name="Riley R."/>
            <person name="Labutti K."/>
            <person name="Andreopoulos B."/>
            <person name="Lipzen A."/>
            <person name="Chen C."/>
            <person name="Yanf M."/>
            <person name="Daum C."/>
            <person name="Ng V."/>
            <person name="Clum A."/>
            <person name="Steindorff A."/>
            <person name="Ohm R."/>
            <person name="Martin F."/>
            <person name="Silar P."/>
            <person name="Natvig D."/>
            <person name="Lalanne C."/>
            <person name="Gautier V."/>
            <person name="Ament-Velasquez S.L."/>
            <person name="Kruys A."/>
            <person name="Hutchinson M.I."/>
            <person name="Powell A.J."/>
            <person name="Barry K."/>
            <person name="Miller A.N."/>
            <person name="Grigoriev I.V."/>
            <person name="Debuchy R."/>
            <person name="Gladieux P."/>
            <person name="Thoren M.H."/>
            <person name="Johannesson H."/>
        </authorList>
    </citation>
    <scope>NUCLEOTIDE SEQUENCE</scope>
    <source>
        <strain evidence="4">CBS 118394</strain>
    </source>
</reference>
<dbReference type="InterPro" id="IPR013154">
    <property type="entry name" value="ADH-like_N"/>
</dbReference>
<dbReference type="PANTHER" id="PTHR45348">
    <property type="entry name" value="HYPOTHETICAL OXIDOREDUCTASE (EUROFUNG)"/>
    <property type="match status" value="1"/>
</dbReference>
<evidence type="ECO:0000313" key="4">
    <source>
        <dbReference type="EMBL" id="KAK3322907.1"/>
    </source>
</evidence>
<reference evidence="4" key="1">
    <citation type="journal article" date="2023" name="Mol. Phylogenet. Evol.">
        <title>Genome-scale phylogeny and comparative genomics of the fungal order Sordariales.</title>
        <authorList>
            <person name="Hensen N."/>
            <person name="Bonometti L."/>
            <person name="Westerberg I."/>
            <person name="Brannstrom I.O."/>
            <person name="Guillou S."/>
            <person name="Cros-Aarteil S."/>
            <person name="Calhoun S."/>
            <person name="Haridas S."/>
            <person name="Kuo A."/>
            <person name="Mondo S."/>
            <person name="Pangilinan J."/>
            <person name="Riley R."/>
            <person name="LaButti K."/>
            <person name="Andreopoulos B."/>
            <person name="Lipzen A."/>
            <person name="Chen C."/>
            <person name="Yan M."/>
            <person name="Daum C."/>
            <person name="Ng V."/>
            <person name="Clum A."/>
            <person name="Steindorff A."/>
            <person name="Ohm R.A."/>
            <person name="Martin F."/>
            <person name="Silar P."/>
            <person name="Natvig D.O."/>
            <person name="Lalanne C."/>
            <person name="Gautier V."/>
            <person name="Ament-Velasquez S.L."/>
            <person name="Kruys A."/>
            <person name="Hutchinson M.I."/>
            <person name="Powell A.J."/>
            <person name="Barry K."/>
            <person name="Miller A.N."/>
            <person name="Grigoriev I.V."/>
            <person name="Debuchy R."/>
            <person name="Gladieux P."/>
            <person name="Hiltunen Thoren M."/>
            <person name="Johannesson H."/>
        </authorList>
    </citation>
    <scope>NUCLEOTIDE SEQUENCE</scope>
    <source>
        <strain evidence="4">CBS 118394</strain>
    </source>
</reference>
<proteinExistence type="inferred from homology"/>
<keyword evidence="2" id="KW-0560">Oxidoreductase</keyword>
<evidence type="ECO:0000259" key="3">
    <source>
        <dbReference type="SMART" id="SM00829"/>
    </source>
</evidence>
<dbReference type="Gene3D" id="3.40.50.720">
    <property type="entry name" value="NAD(P)-binding Rossmann-like Domain"/>
    <property type="match status" value="1"/>
</dbReference>
<dbReference type="SUPFAM" id="SSF50129">
    <property type="entry name" value="GroES-like"/>
    <property type="match status" value="1"/>
</dbReference>
<accession>A0AAE0M869</accession>
<dbReference type="SMART" id="SM00829">
    <property type="entry name" value="PKS_ER"/>
    <property type="match status" value="1"/>
</dbReference>
<dbReference type="PANTHER" id="PTHR45348:SF2">
    <property type="entry name" value="ZINC-TYPE ALCOHOL DEHYDROGENASE-LIKE PROTEIN C2E1P3.01"/>
    <property type="match status" value="1"/>
</dbReference>
<gene>
    <name evidence="4" type="ORF">B0H66DRAFT_555469</name>
</gene>
<dbReference type="AlphaFoldDB" id="A0AAE0M869"/>
<feature type="domain" description="Enoyl reductase (ER)" evidence="3">
    <location>
        <begin position="16"/>
        <end position="380"/>
    </location>
</feature>
<dbReference type="GO" id="GO:0016651">
    <property type="term" value="F:oxidoreductase activity, acting on NAD(P)H"/>
    <property type="evidence" value="ECO:0007669"/>
    <property type="project" value="InterPro"/>
</dbReference>
<dbReference type="EMBL" id="JAUEDM010000003">
    <property type="protein sequence ID" value="KAK3322907.1"/>
    <property type="molecule type" value="Genomic_DNA"/>
</dbReference>
<dbReference type="InterPro" id="IPR036291">
    <property type="entry name" value="NAD(P)-bd_dom_sf"/>
</dbReference>
<protein>
    <submittedName>
        <fullName evidence="4">Zinc-binding oxidoreductase</fullName>
    </submittedName>
</protein>
<sequence>MAPTNSAAWLTSSKRGLPLEVKEAPYTPPSENEIVVENRAIAINPVDTAKQILGGIHLPFIKYPCIIGGDVAGVVCEVGPGVTKFKVGDRVLGAALSLLPKVNKPSEGGFQKYTVVRAFMASLLPENISFEEAAVLPLTLGTASFGLFHKDQLALKPPTVPPPSNEKKEAVIITAGASNVGSSAIQLAVSAGYEVISTSSPKNFEYVKKLGASQVFDYHQKSIGDDLYKAVKGKPLAGGYAIGNGTVELLVELIRRRVREGEKASTKKFVAYASPPWPQDMPKTALGIAGVLGSTVWWMGSTALKSSLTGVATKFVDCGDLHEAEGAVAKHVWTEFMPKALASGQFVPAPEPMVVGHGLEKVQEGMDIVAKGVSKAKVVVSL</sequence>
<evidence type="ECO:0000256" key="1">
    <source>
        <dbReference type="ARBA" id="ARBA00008072"/>
    </source>
</evidence>